<dbReference type="GO" id="GO:0007155">
    <property type="term" value="P:cell adhesion"/>
    <property type="evidence" value="ECO:0007669"/>
    <property type="project" value="InterPro"/>
</dbReference>
<dbReference type="AlphaFoldDB" id="A0A176RZI8"/>
<organism evidence="2 3">
    <name type="scientific">Candidatus Thiomargarita nelsonii</name>
    <dbReference type="NCBI Taxonomy" id="1003181"/>
    <lineage>
        <taxon>Bacteria</taxon>
        <taxon>Pseudomonadati</taxon>
        <taxon>Pseudomonadota</taxon>
        <taxon>Gammaproteobacteria</taxon>
        <taxon>Thiotrichales</taxon>
        <taxon>Thiotrichaceae</taxon>
        <taxon>Thiomargarita</taxon>
    </lineage>
</organism>
<dbReference type="GO" id="GO:0009289">
    <property type="term" value="C:pilus"/>
    <property type="evidence" value="ECO:0007669"/>
    <property type="project" value="InterPro"/>
</dbReference>
<reference evidence="2 3" key="1">
    <citation type="submission" date="2016-05" db="EMBL/GenBank/DDBJ databases">
        <title>Single-cell genome of chain-forming Candidatus Thiomargarita nelsonii and comparison to other large sulfur-oxidizing bacteria.</title>
        <authorList>
            <person name="Winkel M."/>
            <person name="Salman V."/>
            <person name="Woyke T."/>
            <person name="Schulz-Vogt H."/>
            <person name="Richter M."/>
            <person name="Flood B."/>
            <person name="Bailey J."/>
            <person name="Amann R."/>
            <person name="Mussmann M."/>
        </authorList>
    </citation>
    <scope>NUCLEOTIDE SEQUENCE [LARGE SCALE GENOMIC DNA]</scope>
    <source>
        <strain evidence="2 3">THI036</strain>
    </source>
</reference>
<comment type="caution">
    <text evidence="2">The sequence shown here is derived from an EMBL/GenBank/DDBJ whole genome shotgun (WGS) entry which is preliminary data.</text>
</comment>
<gene>
    <name evidence="2" type="ORF">THIOM_003057</name>
</gene>
<comment type="similarity">
    <text evidence="1">Belongs to the N-Me-Phe pilin family.</text>
</comment>
<accession>A0A176RZI8</accession>
<feature type="non-terminal residue" evidence="2">
    <location>
        <position position="1"/>
    </location>
</feature>
<dbReference type="InterPro" id="IPR045584">
    <property type="entry name" value="Pilin-like"/>
</dbReference>
<evidence type="ECO:0000313" key="2">
    <source>
        <dbReference type="EMBL" id="OAD21180.1"/>
    </source>
</evidence>
<dbReference type="Proteomes" id="UP000076962">
    <property type="component" value="Unassembled WGS sequence"/>
</dbReference>
<dbReference type="InterPro" id="IPR001082">
    <property type="entry name" value="Pilin"/>
</dbReference>
<evidence type="ECO:0000256" key="1">
    <source>
        <dbReference type="ARBA" id="ARBA00005233"/>
    </source>
</evidence>
<dbReference type="EMBL" id="LUTY01001812">
    <property type="protein sequence ID" value="OAD21180.1"/>
    <property type="molecule type" value="Genomic_DNA"/>
</dbReference>
<evidence type="ECO:0000313" key="3">
    <source>
        <dbReference type="Proteomes" id="UP000076962"/>
    </source>
</evidence>
<protein>
    <submittedName>
        <fullName evidence="2">Fimbrial protein pilin</fullName>
    </submittedName>
</protein>
<proteinExistence type="inferred from homology"/>
<dbReference type="SUPFAM" id="SSF54523">
    <property type="entry name" value="Pili subunits"/>
    <property type="match status" value="1"/>
</dbReference>
<sequence>YMRKAKISEGMQLMGAIKTGVSTFFAEEGTLPTVAEFASLDLKTAGKYVTNIVYAQADTNTLTATFENITGELQYDWNDSDWECHNGTTALDIKILPKVCQ</sequence>
<dbReference type="Gene3D" id="3.30.700.10">
    <property type="entry name" value="Glycoprotein, Type 4 Pilin"/>
    <property type="match status" value="1"/>
</dbReference>
<keyword evidence="3" id="KW-1185">Reference proteome</keyword>
<dbReference type="PATRIC" id="fig|1003181.4.peg.4137"/>
<name>A0A176RZI8_9GAMM</name>
<dbReference type="Pfam" id="PF00114">
    <property type="entry name" value="Pilin"/>
    <property type="match status" value="1"/>
</dbReference>